<dbReference type="EMBL" id="LT854259">
    <property type="protein sequence ID" value="SMR55791.1"/>
    <property type="molecule type" value="Genomic_DNA"/>
</dbReference>
<protein>
    <submittedName>
        <fullName evidence="2">Uncharacterized protein</fullName>
    </submittedName>
</protein>
<accession>A0A2H1GQL2</accession>
<name>A0A2H1GQL2_ZYMTR</name>
<keyword evidence="1" id="KW-0175">Coiled coil</keyword>
<evidence type="ECO:0000313" key="3">
    <source>
        <dbReference type="Proteomes" id="UP000245764"/>
    </source>
</evidence>
<gene>
    <name evidence="2" type="ORF">ZT1E4_G8139</name>
</gene>
<dbReference type="AlphaFoldDB" id="A0A2H1GQL2"/>
<evidence type="ECO:0000313" key="2">
    <source>
        <dbReference type="EMBL" id="SMR55791.1"/>
    </source>
</evidence>
<sequence>MPRPSNDTCRLETIVVRTKDKQATLERELRLLELRTAGTKQALKHATRENEAAMSRLKEHKAVHLRLIALPIEILIQIAGHLLPPFTSAQTIDPARQTTEDLESFIDDETVQGHRDWNALKQTCKRLIPAVQEASRERLHARRAPLKISFIHPRSSFPTNTAFRQISDRHRCLAAFDCVEVVVVIPFGRRFKKILFEGRMIEFDIAVKKLTIKIGRTVPARCWRPEYVCLETLRAQEYFDSSMLELAIIEDAVIDSICRRLGAALMSLRGKPLLQGYQMLCNLIADMMEDCKQYRVGSGLREKWWMLRQSFLRFNDDPAANEPELYISPGPAKKLGWRGKRPSSK</sequence>
<organism evidence="2 3">
    <name type="scientific">Zymoseptoria tritici ST99CH_1E4</name>
    <dbReference type="NCBI Taxonomy" id="1276532"/>
    <lineage>
        <taxon>Eukaryota</taxon>
        <taxon>Fungi</taxon>
        <taxon>Dikarya</taxon>
        <taxon>Ascomycota</taxon>
        <taxon>Pezizomycotina</taxon>
        <taxon>Dothideomycetes</taxon>
        <taxon>Dothideomycetidae</taxon>
        <taxon>Mycosphaerellales</taxon>
        <taxon>Mycosphaerellaceae</taxon>
        <taxon>Zymoseptoria</taxon>
    </lineage>
</organism>
<feature type="coiled-coil region" evidence="1">
    <location>
        <begin position="15"/>
        <end position="63"/>
    </location>
</feature>
<proteinExistence type="predicted"/>
<reference evidence="3" key="1">
    <citation type="submission" date="2017-05" db="EMBL/GenBank/DDBJ databases">
        <authorList>
            <person name="Song R."/>
            <person name="Chenine A.L."/>
            <person name="Ruprecht R.M."/>
        </authorList>
    </citation>
    <scope>NUCLEOTIDE SEQUENCE [LARGE SCALE GENOMIC DNA]</scope>
</reference>
<dbReference type="Proteomes" id="UP000245764">
    <property type="component" value="Chromosome 7"/>
</dbReference>
<evidence type="ECO:0000256" key="1">
    <source>
        <dbReference type="SAM" id="Coils"/>
    </source>
</evidence>